<reference evidence="2" key="1">
    <citation type="submission" date="2016-03" db="EMBL/GenBank/DDBJ databases">
        <title>Mechanisms controlling the formation of the plant cell surface in tip-growing cells are functionally conserved among land plants.</title>
        <authorList>
            <person name="Honkanen S."/>
            <person name="Jones V.A."/>
            <person name="Morieri G."/>
            <person name="Champion C."/>
            <person name="Hetherington A.J."/>
            <person name="Kelly S."/>
            <person name="Saint-Marcoux D."/>
            <person name="Proust H."/>
            <person name="Prescott H."/>
            <person name="Dolan L."/>
        </authorList>
    </citation>
    <scope>NUCLEOTIDE SEQUENCE [LARGE SCALE GENOMIC DNA]</scope>
    <source>
        <tissue evidence="2">Whole gametophyte</tissue>
    </source>
</reference>
<dbReference type="EMBL" id="LVLJ01003580">
    <property type="protein sequence ID" value="OAE20832.1"/>
    <property type="molecule type" value="Genomic_DNA"/>
</dbReference>
<name>A0A176VKG6_MARPO</name>
<organism evidence="2 3">
    <name type="scientific">Marchantia polymorpha subsp. ruderalis</name>
    <dbReference type="NCBI Taxonomy" id="1480154"/>
    <lineage>
        <taxon>Eukaryota</taxon>
        <taxon>Viridiplantae</taxon>
        <taxon>Streptophyta</taxon>
        <taxon>Embryophyta</taxon>
        <taxon>Marchantiophyta</taxon>
        <taxon>Marchantiopsida</taxon>
        <taxon>Marchantiidae</taxon>
        <taxon>Marchantiales</taxon>
        <taxon>Marchantiaceae</taxon>
        <taxon>Marchantia</taxon>
    </lineage>
</organism>
<comment type="caution">
    <text evidence="2">The sequence shown here is derived from an EMBL/GenBank/DDBJ whole genome shotgun (WGS) entry which is preliminary data.</text>
</comment>
<dbReference type="Proteomes" id="UP000077202">
    <property type="component" value="Unassembled WGS sequence"/>
</dbReference>
<keyword evidence="3" id="KW-1185">Reference proteome</keyword>
<gene>
    <name evidence="2" type="ORF">AXG93_2964s1090</name>
</gene>
<feature type="region of interest" description="Disordered" evidence="1">
    <location>
        <begin position="82"/>
        <end position="113"/>
    </location>
</feature>
<sequence length="113" mass="13630">MACLDTRDKVYSSEDFGCHRYILSFETLRLIWSHQQLEPILTANCWEPVSVCKFKGWREYHYYKPKMSSSEESVILRKRPEDCAPPQARNYSSQEDEEQTKTWQWQEYDPQQL</sequence>
<accession>A0A176VKG6</accession>
<evidence type="ECO:0000256" key="1">
    <source>
        <dbReference type="SAM" id="MobiDB-lite"/>
    </source>
</evidence>
<dbReference type="AlphaFoldDB" id="A0A176VKG6"/>
<protein>
    <submittedName>
        <fullName evidence="2">Uncharacterized protein</fullName>
    </submittedName>
</protein>
<proteinExistence type="predicted"/>
<evidence type="ECO:0000313" key="2">
    <source>
        <dbReference type="EMBL" id="OAE20832.1"/>
    </source>
</evidence>
<feature type="compositionally biased region" description="Polar residues" evidence="1">
    <location>
        <begin position="101"/>
        <end position="113"/>
    </location>
</feature>
<evidence type="ECO:0000313" key="3">
    <source>
        <dbReference type="Proteomes" id="UP000077202"/>
    </source>
</evidence>